<gene>
    <name evidence="1" type="ORF">HYPDE_26853</name>
</gene>
<protein>
    <submittedName>
        <fullName evidence="1">Uncharacterized protein</fullName>
    </submittedName>
</protein>
<keyword evidence="2" id="KW-1185">Reference proteome</keyword>
<dbReference type="RefSeq" id="WP_015597088.1">
    <property type="nucleotide sequence ID" value="NC_021172.1"/>
</dbReference>
<reference evidence="1 2" key="1">
    <citation type="journal article" date="2013" name="Genome Announc.">
        <title>Genome sequences for three denitrifying bacterial strains isolated from a uranium- and nitrate-contaminated subsurface environment.</title>
        <authorList>
            <person name="Venkatramanan R."/>
            <person name="Prakash O."/>
            <person name="Woyke T."/>
            <person name="Chain P."/>
            <person name="Goodwin L.A."/>
            <person name="Watson D."/>
            <person name="Brooks S."/>
            <person name="Kostka J.E."/>
            <person name="Green S.J."/>
        </authorList>
    </citation>
    <scope>NUCLEOTIDE SEQUENCE [LARGE SCALE GENOMIC DNA]</scope>
    <source>
        <strain evidence="1 2">1NES1</strain>
    </source>
</reference>
<dbReference type="AlphaFoldDB" id="N0B958"/>
<evidence type="ECO:0000313" key="1">
    <source>
        <dbReference type="EMBL" id="AGK57051.1"/>
    </source>
</evidence>
<dbReference type="EMBL" id="CP005587">
    <property type="protein sequence ID" value="AGK57051.1"/>
    <property type="molecule type" value="Genomic_DNA"/>
</dbReference>
<organism evidence="1 2">
    <name type="scientific">Hyphomicrobium denitrificans 1NES1</name>
    <dbReference type="NCBI Taxonomy" id="670307"/>
    <lineage>
        <taxon>Bacteria</taxon>
        <taxon>Pseudomonadati</taxon>
        <taxon>Pseudomonadota</taxon>
        <taxon>Alphaproteobacteria</taxon>
        <taxon>Hyphomicrobiales</taxon>
        <taxon>Hyphomicrobiaceae</taxon>
        <taxon>Hyphomicrobium</taxon>
    </lineage>
</organism>
<proteinExistence type="predicted"/>
<sequence>MFTFISLYVLFRPFPFDMANLDSPPVGSFECFGTFSTFTAAVTVRIFLSHGRFRADATNLAAPQMAVHDVEQDGRLYAWSDGAERGDVIPARGAFKATPANELPDPIVECHRVFYLDPHLFDLPNNVHFESLSL</sequence>
<accession>N0B958</accession>
<dbReference type="Proteomes" id="UP000005952">
    <property type="component" value="Chromosome"/>
</dbReference>
<dbReference type="HOGENOM" id="CLU_1893358_0_0_5"/>
<dbReference type="KEGG" id="hdt:HYPDE_26853"/>
<evidence type="ECO:0000313" key="2">
    <source>
        <dbReference type="Proteomes" id="UP000005952"/>
    </source>
</evidence>
<name>N0B958_9HYPH</name>
<dbReference type="STRING" id="670307.HYPDE_26853"/>